<organism evidence="1 2">
    <name type="scientific">Nemania bipapillata</name>
    <dbReference type="NCBI Taxonomy" id="110536"/>
    <lineage>
        <taxon>Eukaryota</taxon>
        <taxon>Fungi</taxon>
        <taxon>Dikarya</taxon>
        <taxon>Ascomycota</taxon>
        <taxon>Pezizomycotina</taxon>
        <taxon>Sordariomycetes</taxon>
        <taxon>Xylariomycetidae</taxon>
        <taxon>Xylariales</taxon>
        <taxon>Xylariaceae</taxon>
        <taxon>Nemania</taxon>
    </lineage>
</organism>
<gene>
    <name evidence="1" type="ORF">ONZ43_g3108</name>
</gene>
<name>A0ACC2IXZ0_9PEZI</name>
<evidence type="ECO:0000313" key="1">
    <source>
        <dbReference type="EMBL" id="KAJ8120095.1"/>
    </source>
</evidence>
<keyword evidence="2" id="KW-1185">Reference proteome</keyword>
<sequence length="134" mass="14715">MIINMSRIAFICVSKLQKAKSLRVQYVASVPYAFHADPTYLAQEEAGEDNKMEPDWATLAITPGGTAPAGMTSNLIDPVSRAWNVQLTIGITLIPALLLVVLRIYARLVLARSLWIDDCTSFLDVKSPFVYVGS</sequence>
<comment type="caution">
    <text evidence="1">The sequence shown here is derived from an EMBL/GenBank/DDBJ whole genome shotgun (WGS) entry which is preliminary data.</text>
</comment>
<dbReference type="EMBL" id="JAPESX010000696">
    <property type="protein sequence ID" value="KAJ8120095.1"/>
    <property type="molecule type" value="Genomic_DNA"/>
</dbReference>
<evidence type="ECO:0000313" key="2">
    <source>
        <dbReference type="Proteomes" id="UP001153334"/>
    </source>
</evidence>
<reference evidence="1" key="1">
    <citation type="submission" date="2022-11" db="EMBL/GenBank/DDBJ databases">
        <title>Genome Sequence of Nemania bipapillata.</title>
        <authorList>
            <person name="Buettner E."/>
        </authorList>
    </citation>
    <scope>NUCLEOTIDE SEQUENCE</scope>
    <source>
        <strain evidence="1">CP14</strain>
    </source>
</reference>
<proteinExistence type="predicted"/>
<dbReference type="Proteomes" id="UP001153334">
    <property type="component" value="Unassembled WGS sequence"/>
</dbReference>
<accession>A0ACC2IXZ0</accession>
<protein>
    <submittedName>
        <fullName evidence="1">Uncharacterized protein</fullName>
    </submittedName>
</protein>